<dbReference type="Proteomes" id="UP000828390">
    <property type="component" value="Unassembled WGS sequence"/>
</dbReference>
<accession>A0A9D4RYZ0</accession>
<dbReference type="GO" id="GO:0030414">
    <property type="term" value="F:peptidase inhibitor activity"/>
    <property type="evidence" value="ECO:0007669"/>
    <property type="project" value="InterPro"/>
</dbReference>
<dbReference type="EMBL" id="JAIWYP010000001">
    <property type="protein sequence ID" value="KAH3886186.1"/>
    <property type="molecule type" value="Genomic_DNA"/>
</dbReference>
<evidence type="ECO:0000313" key="1">
    <source>
        <dbReference type="EMBL" id="KAH3886186.1"/>
    </source>
</evidence>
<proteinExistence type="predicted"/>
<name>A0A9D4RYZ0_DREPO</name>
<organism evidence="1 2">
    <name type="scientific">Dreissena polymorpha</name>
    <name type="common">Zebra mussel</name>
    <name type="synonym">Mytilus polymorpha</name>
    <dbReference type="NCBI Taxonomy" id="45954"/>
    <lineage>
        <taxon>Eukaryota</taxon>
        <taxon>Metazoa</taxon>
        <taxon>Spiralia</taxon>
        <taxon>Lophotrochozoa</taxon>
        <taxon>Mollusca</taxon>
        <taxon>Bivalvia</taxon>
        <taxon>Autobranchia</taxon>
        <taxon>Heteroconchia</taxon>
        <taxon>Euheterodonta</taxon>
        <taxon>Imparidentia</taxon>
        <taxon>Neoheterodontei</taxon>
        <taxon>Myida</taxon>
        <taxon>Dreissenoidea</taxon>
        <taxon>Dreissenidae</taxon>
        <taxon>Dreissena</taxon>
    </lineage>
</organism>
<dbReference type="AlphaFoldDB" id="A0A9D4RYZ0"/>
<dbReference type="SUPFAM" id="SSF57603">
    <property type="entry name" value="FnI-like domain"/>
    <property type="match status" value="1"/>
</dbReference>
<evidence type="ECO:0008006" key="3">
    <source>
        <dbReference type="Google" id="ProtNLM"/>
    </source>
</evidence>
<reference evidence="1" key="2">
    <citation type="submission" date="2020-11" db="EMBL/GenBank/DDBJ databases">
        <authorList>
            <person name="McCartney M.A."/>
            <person name="Auch B."/>
            <person name="Kono T."/>
            <person name="Mallez S."/>
            <person name="Becker A."/>
            <person name="Gohl D.M."/>
            <person name="Silverstein K.A.T."/>
            <person name="Koren S."/>
            <person name="Bechman K.B."/>
            <person name="Herman A."/>
            <person name="Abrahante J.E."/>
            <person name="Garbe J."/>
        </authorList>
    </citation>
    <scope>NUCLEOTIDE SEQUENCE</scope>
    <source>
        <strain evidence="1">Duluth1</strain>
        <tissue evidence="1">Whole animal</tissue>
    </source>
</reference>
<protein>
    <recommendedName>
        <fullName evidence="3">Pacifastin domain-containing protein</fullName>
    </recommendedName>
</protein>
<dbReference type="Pfam" id="PF23334">
    <property type="entry name" value="VWC2L_2nd"/>
    <property type="match status" value="1"/>
</dbReference>
<sequence length="50" mass="5422">MFSVCEYNGKRYKAGESFPDDDGCNTCNCHRGGAVACTLMFCLGTPIPLK</sequence>
<dbReference type="Gene3D" id="2.10.70.10">
    <property type="entry name" value="Complement Module, domain 1"/>
    <property type="match status" value="1"/>
</dbReference>
<keyword evidence="2" id="KW-1185">Reference proteome</keyword>
<gene>
    <name evidence="1" type="ORF">DPMN_010187</name>
</gene>
<reference evidence="1" key="1">
    <citation type="journal article" date="2019" name="bioRxiv">
        <title>The Genome of the Zebra Mussel, Dreissena polymorpha: A Resource for Invasive Species Research.</title>
        <authorList>
            <person name="McCartney M.A."/>
            <person name="Auch B."/>
            <person name="Kono T."/>
            <person name="Mallez S."/>
            <person name="Zhang Y."/>
            <person name="Obille A."/>
            <person name="Becker A."/>
            <person name="Abrahante J.E."/>
            <person name="Garbe J."/>
            <person name="Badalamenti J.P."/>
            <person name="Herman A."/>
            <person name="Mangelson H."/>
            <person name="Liachko I."/>
            <person name="Sullivan S."/>
            <person name="Sone E.D."/>
            <person name="Koren S."/>
            <person name="Silverstein K.A.T."/>
            <person name="Beckman K.B."/>
            <person name="Gohl D.M."/>
        </authorList>
    </citation>
    <scope>NUCLEOTIDE SEQUENCE</scope>
    <source>
        <strain evidence="1">Duluth1</strain>
        <tissue evidence="1">Whole animal</tissue>
    </source>
</reference>
<evidence type="ECO:0000313" key="2">
    <source>
        <dbReference type="Proteomes" id="UP000828390"/>
    </source>
</evidence>
<comment type="caution">
    <text evidence="1">The sequence shown here is derived from an EMBL/GenBank/DDBJ whole genome shotgun (WGS) entry which is preliminary data.</text>
</comment>